<keyword evidence="3" id="KW-1185">Reference proteome</keyword>
<feature type="transmembrane region" description="Helical" evidence="1">
    <location>
        <begin position="23"/>
        <end position="46"/>
    </location>
</feature>
<sequence length="259" mass="29890">MGQYDDSQLGDKGKLYSVNKGKIITVSLLYGLVAILMSAGCVYFTWKAQQTKPDMFQIICIIATGMCGLFGFIMMLWKGKDLSEKVRLYQNGIIVFSRKKTLLLPYSRMDRIYWNIRSKQKRSGKDKAIHTLRIDSLDYDEEISLSSKRLVEAKELMEQVERGVNSWHLDGLCETLSRGEEIHFDDISLHIDYLRIPDGYINWTSFGGITLQNGMVYLVNKQDEPFYGVKLSKFPNFSLFTNLTQHICEQHEQQKEVVV</sequence>
<dbReference type="InterPro" id="IPR046492">
    <property type="entry name" value="DUF6585"/>
</dbReference>
<comment type="caution">
    <text evidence="2">The sequence shown here is derived from an EMBL/GenBank/DDBJ whole genome shotgun (WGS) entry which is preliminary data.</text>
</comment>
<dbReference type="RefSeq" id="WP_131849795.1">
    <property type="nucleotide sequence ID" value="NZ_SLXV01000050.1"/>
</dbReference>
<reference evidence="2 3" key="1">
    <citation type="submission" date="2019-03" db="EMBL/GenBank/DDBJ databases">
        <title>Genomic Encyclopedia of Type Strains, Phase IV (KMG-IV): sequencing the most valuable type-strain genomes for metagenomic binning, comparative biology and taxonomic classification.</title>
        <authorList>
            <person name="Goeker M."/>
        </authorList>
    </citation>
    <scope>NUCLEOTIDE SEQUENCE [LARGE SCALE GENOMIC DNA]</scope>
    <source>
        <strain evidence="2 3">DSM 46831</strain>
    </source>
</reference>
<accession>A0A4R2RUD3</accession>
<name>A0A4R2RUD3_9BACL</name>
<keyword evidence="1" id="KW-0812">Transmembrane</keyword>
<organism evidence="2 3">
    <name type="scientific">Baia soyae</name>
    <dbReference type="NCBI Taxonomy" id="1544746"/>
    <lineage>
        <taxon>Bacteria</taxon>
        <taxon>Bacillati</taxon>
        <taxon>Bacillota</taxon>
        <taxon>Bacilli</taxon>
        <taxon>Bacillales</taxon>
        <taxon>Thermoactinomycetaceae</taxon>
        <taxon>Baia</taxon>
    </lineage>
</organism>
<feature type="transmembrane region" description="Helical" evidence="1">
    <location>
        <begin position="58"/>
        <end position="77"/>
    </location>
</feature>
<evidence type="ECO:0000313" key="3">
    <source>
        <dbReference type="Proteomes" id="UP000294746"/>
    </source>
</evidence>
<dbReference type="EMBL" id="SLXV01000050">
    <property type="protein sequence ID" value="TCP63541.1"/>
    <property type="molecule type" value="Genomic_DNA"/>
</dbReference>
<evidence type="ECO:0000256" key="1">
    <source>
        <dbReference type="SAM" id="Phobius"/>
    </source>
</evidence>
<dbReference type="OrthoDB" id="2986548at2"/>
<keyword evidence="1" id="KW-1133">Transmembrane helix</keyword>
<evidence type="ECO:0000313" key="2">
    <source>
        <dbReference type="EMBL" id="TCP63541.1"/>
    </source>
</evidence>
<dbReference type="Proteomes" id="UP000294746">
    <property type="component" value="Unassembled WGS sequence"/>
</dbReference>
<protein>
    <submittedName>
        <fullName evidence="2">Uncharacterized protein</fullName>
    </submittedName>
</protein>
<dbReference type="AlphaFoldDB" id="A0A4R2RUD3"/>
<keyword evidence="1" id="KW-0472">Membrane</keyword>
<proteinExistence type="predicted"/>
<dbReference type="Pfam" id="PF20226">
    <property type="entry name" value="DUF6585"/>
    <property type="match status" value="1"/>
</dbReference>
<gene>
    <name evidence="2" type="ORF">EDD57_15010</name>
</gene>